<keyword evidence="2" id="KW-0732">Signal</keyword>
<feature type="compositionally biased region" description="Basic residues" evidence="1">
    <location>
        <begin position="416"/>
        <end position="433"/>
    </location>
</feature>
<dbReference type="AlphaFoldDB" id="A0A835Y2T8"/>
<feature type="region of interest" description="Disordered" evidence="1">
    <location>
        <begin position="293"/>
        <end position="356"/>
    </location>
</feature>
<organism evidence="3 4">
    <name type="scientific">Edaphochlamys debaryana</name>
    <dbReference type="NCBI Taxonomy" id="47281"/>
    <lineage>
        <taxon>Eukaryota</taxon>
        <taxon>Viridiplantae</taxon>
        <taxon>Chlorophyta</taxon>
        <taxon>core chlorophytes</taxon>
        <taxon>Chlorophyceae</taxon>
        <taxon>CS clade</taxon>
        <taxon>Chlamydomonadales</taxon>
        <taxon>Chlamydomonadales incertae sedis</taxon>
        <taxon>Edaphochlamys</taxon>
    </lineage>
</organism>
<proteinExistence type="predicted"/>
<accession>A0A835Y2T8</accession>
<dbReference type="EMBL" id="JAEHOE010000027">
    <property type="protein sequence ID" value="KAG2494911.1"/>
    <property type="molecule type" value="Genomic_DNA"/>
</dbReference>
<comment type="caution">
    <text evidence="3">The sequence shown here is derived from an EMBL/GenBank/DDBJ whole genome shotgun (WGS) entry which is preliminary data.</text>
</comment>
<reference evidence="3" key="1">
    <citation type="journal article" date="2020" name="bioRxiv">
        <title>Comparative genomics of Chlamydomonas.</title>
        <authorList>
            <person name="Craig R.J."/>
            <person name="Hasan A.R."/>
            <person name="Ness R.W."/>
            <person name="Keightley P.D."/>
        </authorList>
    </citation>
    <scope>NUCLEOTIDE SEQUENCE</scope>
    <source>
        <strain evidence="3">CCAP 11/70</strain>
    </source>
</reference>
<dbReference type="Proteomes" id="UP000612055">
    <property type="component" value="Unassembled WGS sequence"/>
</dbReference>
<feature type="compositionally biased region" description="Acidic residues" evidence="1">
    <location>
        <begin position="470"/>
        <end position="479"/>
    </location>
</feature>
<feature type="compositionally biased region" description="Acidic residues" evidence="1">
    <location>
        <begin position="321"/>
        <end position="352"/>
    </location>
</feature>
<feature type="chain" id="PRO_5032333853" evidence="2">
    <location>
        <begin position="19"/>
        <end position="550"/>
    </location>
</feature>
<evidence type="ECO:0000256" key="2">
    <source>
        <dbReference type="SAM" id="SignalP"/>
    </source>
</evidence>
<gene>
    <name evidence="3" type="ORF">HYH03_006846</name>
</gene>
<name>A0A835Y2T8_9CHLO</name>
<evidence type="ECO:0000313" key="3">
    <source>
        <dbReference type="EMBL" id="KAG2494911.1"/>
    </source>
</evidence>
<keyword evidence="4" id="KW-1185">Reference proteome</keyword>
<feature type="compositionally biased region" description="Basic residues" evidence="1">
    <location>
        <begin position="456"/>
        <end position="465"/>
    </location>
</feature>
<evidence type="ECO:0000313" key="4">
    <source>
        <dbReference type="Proteomes" id="UP000612055"/>
    </source>
</evidence>
<protein>
    <submittedName>
        <fullName evidence="3">Uncharacterized protein</fullName>
    </submittedName>
</protein>
<sequence>MILCILFAVLLLAASGSARLPPRELEETGPPTRGADRCSDASCTWLLDYIEFHKRARSAGPYLVWTCYADKDHSVGGKEAQYRNYGTTFCGGLGDRLRGIGFATRLAATTKRVLLVYQEPPAPLEEFLQPNLIDWRVTPDLGLDTFNDIARSAVHFKYDTRFHAEQLARDLDQGLWNDSEHVVTLATNMPLATQPNTTSSKAPRLPPAPAGAAVQSLLMRALFKLSPALEEATDAALASVGVAPGQPFVAVHLRLGGQVGERGSIYRHAVQSTTALLHEAERCAVHLVDNVLDSSSSSSSSGRGSDDDPDGDRKAVIEAGGDGEEESEEEDEDDEEEEDGEEEEEEEEEEEVELPRILITDNIDLRHKAVAHKLGRWRSPDAVPLHYKTQTQSIDPDRLLNKTLATSNSKTFFSKSKSKSKPKPKSKGRRRRRRLLLAAEPGLGLRLEQATGEVRRTRKGRPPRRAAKEEEAEAGEDEGAPGPRMRRAVPKDFLRLHLASMADWGILVKATCLVQSRSGFSHAAYLLGSHGCTAVLEPDDTVGAPLCPLD</sequence>
<feature type="signal peptide" evidence="2">
    <location>
        <begin position="1"/>
        <end position="18"/>
    </location>
</feature>
<evidence type="ECO:0000256" key="1">
    <source>
        <dbReference type="SAM" id="MobiDB-lite"/>
    </source>
</evidence>
<feature type="region of interest" description="Disordered" evidence="1">
    <location>
        <begin position="406"/>
        <end position="433"/>
    </location>
</feature>
<dbReference type="OrthoDB" id="428346at2759"/>
<feature type="compositionally biased region" description="Low complexity" evidence="1">
    <location>
        <begin position="293"/>
        <end position="303"/>
    </location>
</feature>
<feature type="region of interest" description="Disordered" evidence="1">
    <location>
        <begin position="447"/>
        <end position="486"/>
    </location>
</feature>